<dbReference type="InterPro" id="IPR031552">
    <property type="entry name" value="ParE-like_toxin"/>
</dbReference>
<name>A0A266Q2R7_9GAMM</name>
<evidence type="ECO:0000313" key="1">
    <source>
        <dbReference type="EMBL" id="OZY83681.1"/>
    </source>
</evidence>
<dbReference type="EMBL" id="NHNI01000004">
    <property type="protein sequence ID" value="OZY83681.1"/>
    <property type="molecule type" value="Genomic_DNA"/>
</dbReference>
<accession>A0A266Q2R7</accession>
<organism evidence="1 2">
    <name type="scientific">Cellvibrio mixtus</name>
    <dbReference type="NCBI Taxonomy" id="39650"/>
    <lineage>
        <taxon>Bacteria</taxon>
        <taxon>Pseudomonadati</taxon>
        <taxon>Pseudomonadota</taxon>
        <taxon>Gammaproteobacteria</taxon>
        <taxon>Cellvibrionales</taxon>
        <taxon>Cellvibrionaceae</taxon>
        <taxon>Cellvibrio</taxon>
    </lineage>
</organism>
<proteinExistence type="predicted"/>
<protein>
    <submittedName>
        <fullName evidence="1">Addiction module toxin RelE</fullName>
    </submittedName>
</protein>
<reference evidence="2" key="1">
    <citation type="submission" date="2017-05" db="EMBL/GenBank/DDBJ databases">
        <authorList>
            <person name="Barney B.M."/>
        </authorList>
    </citation>
    <scope>NUCLEOTIDE SEQUENCE [LARGE SCALE GENOMIC DNA]</scope>
    <source>
        <strain evidence="2">PSBB022</strain>
    </source>
</reference>
<gene>
    <name evidence="1" type="ORF">CBP51_20005</name>
</gene>
<sequence length="108" mass="12878">MSEEENKTIEIYESPTFKKAFKRLSEEHKDAVDDEIGKIEQNPEIGERKKGDLSHLWVHKFKLDNRETLLGYSWQEEKLELYLLNIGPHENFYQEAKNRRDADKKLIS</sequence>
<dbReference type="RefSeq" id="WP_094986311.1">
    <property type="nucleotide sequence ID" value="NZ_NHNI01000004.1"/>
</dbReference>
<dbReference type="AlphaFoldDB" id="A0A266Q2R7"/>
<keyword evidence="2" id="KW-1185">Reference proteome</keyword>
<comment type="caution">
    <text evidence="1">The sequence shown here is derived from an EMBL/GenBank/DDBJ whole genome shotgun (WGS) entry which is preliminary data.</text>
</comment>
<dbReference type="Pfam" id="PF15781">
    <property type="entry name" value="ParE-like_toxin"/>
    <property type="match status" value="1"/>
</dbReference>
<dbReference type="Gene3D" id="3.30.2310.20">
    <property type="entry name" value="RelE-like"/>
    <property type="match status" value="1"/>
</dbReference>
<dbReference type="InterPro" id="IPR035093">
    <property type="entry name" value="RelE/ParE_toxin_dom_sf"/>
</dbReference>
<dbReference type="Proteomes" id="UP000216101">
    <property type="component" value="Unassembled WGS sequence"/>
</dbReference>
<dbReference type="SUPFAM" id="SSF143011">
    <property type="entry name" value="RelE-like"/>
    <property type="match status" value="1"/>
</dbReference>
<evidence type="ECO:0000313" key="2">
    <source>
        <dbReference type="Proteomes" id="UP000216101"/>
    </source>
</evidence>